<name>A0ABS1JE56_9BACL</name>
<sequence>MQQPQFKKVNIPFQCSYTWPDGQVAEGDEFETWDGVIDRICERGPYTEFHISGRSGLTLIVGPYTNGYILAIPTYSVVLDLSFPQDLFYNKEKATRCEHGNIIDQVTAVYAFKALADAGLYEVSPDHEVPVDESGEYFVFDSGKEVS</sequence>
<reference evidence="1 2" key="1">
    <citation type="submission" date="2021-01" db="EMBL/GenBank/DDBJ databases">
        <title>Tumebacillus sp. strain ITR2 16S ribosomal RNA gene Genome sequencing and assembly.</title>
        <authorList>
            <person name="Kang M."/>
        </authorList>
    </citation>
    <scope>NUCLEOTIDE SEQUENCE [LARGE SCALE GENOMIC DNA]</scope>
    <source>
        <strain evidence="1 2">ITR2</strain>
    </source>
</reference>
<dbReference type="RefSeq" id="WP_201636293.1">
    <property type="nucleotide sequence ID" value="NZ_JAEQNB010000004.1"/>
</dbReference>
<dbReference type="Pfam" id="PF20323">
    <property type="entry name" value="DUF6618"/>
    <property type="match status" value="1"/>
</dbReference>
<organism evidence="1 2">
    <name type="scientific">Tumebacillus amylolyticus</name>
    <dbReference type="NCBI Taxonomy" id="2801339"/>
    <lineage>
        <taxon>Bacteria</taxon>
        <taxon>Bacillati</taxon>
        <taxon>Bacillota</taxon>
        <taxon>Bacilli</taxon>
        <taxon>Bacillales</taxon>
        <taxon>Alicyclobacillaceae</taxon>
        <taxon>Tumebacillus</taxon>
    </lineage>
</organism>
<keyword evidence="2" id="KW-1185">Reference proteome</keyword>
<evidence type="ECO:0000313" key="1">
    <source>
        <dbReference type="EMBL" id="MBL0387868.1"/>
    </source>
</evidence>
<gene>
    <name evidence="1" type="ORF">JJB07_14600</name>
</gene>
<dbReference type="InterPro" id="IPR046726">
    <property type="entry name" value="DUF6618"/>
</dbReference>
<evidence type="ECO:0000313" key="2">
    <source>
        <dbReference type="Proteomes" id="UP000602284"/>
    </source>
</evidence>
<dbReference type="EMBL" id="JAEQNB010000004">
    <property type="protein sequence ID" value="MBL0387868.1"/>
    <property type="molecule type" value="Genomic_DNA"/>
</dbReference>
<comment type="caution">
    <text evidence="1">The sequence shown here is derived from an EMBL/GenBank/DDBJ whole genome shotgun (WGS) entry which is preliminary data.</text>
</comment>
<protein>
    <submittedName>
        <fullName evidence="1">Uncharacterized protein</fullName>
    </submittedName>
</protein>
<accession>A0ABS1JE56</accession>
<dbReference type="Proteomes" id="UP000602284">
    <property type="component" value="Unassembled WGS sequence"/>
</dbReference>
<proteinExistence type="predicted"/>